<dbReference type="Proteomes" id="UP000594051">
    <property type="component" value="Segment"/>
</dbReference>
<sequence>MNINNIKEFIVVDAKKFGYNTVNGDKFVKYNNNFVLNEEYGQNSEHESFSYSRKIILSPNMLINKLKYINVILVDKEEDSTNKLINNIKSRIKAYDKEISSLIEEKEYNPLRDQKINTYANIIKELNNIIENV</sequence>
<reference evidence="1 2" key="1">
    <citation type="submission" date="2020-07" db="EMBL/GenBank/DDBJ databases">
        <title>Taxonomic proposal: Crassvirales, a new order of highly abundant and diverse bacterial viruses.</title>
        <authorList>
            <person name="Shkoporov A.N."/>
            <person name="Stockdale S.R."/>
            <person name="Guerin E."/>
            <person name="Ross R.P."/>
            <person name="Hill C."/>
        </authorList>
    </citation>
    <scope>NUCLEOTIDE SEQUENCE [LARGE SCALE GENOMIC DNA]</scope>
</reference>
<protein>
    <submittedName>
        <fullName evidence="1">Uncharacterized protein</fullName>
    </submittedName>
</protein>
<evidence type="ECO:0000313" key="2">
    <source>
        <dbReference type="Proteomes" id="UP000594051"/>
    </source>
</evidence>
<evidence type="ECO:0000313" key="1">
    <source>
        <dbReference type="EMBL" id="QOR58422.1"/>
    </source>
</evidence>
<keyword evidence="2" id="KW-1185">Reference proteome</keyword>
<dbReference type="KEGG" id="vg:65128893"/>
<dbReference type="RefSeq" id="YP_010110580.1">
    <property type="nucleotide sequence ID" value="NC_055872.1"/>
</dbReference>
<name>A0A7M1RX20_9CAUD</name>
<organism evidence="1 2">
    <name type="scientific">uncultured phage cr118_1</name>
    <dbReference type="NCBI Taxonomy" id="2772063"/>
    <lineage>
        <taxon>Viruses</taxon>
        <taxon>Duplodnaviria</taxon>
        <taxon>Heunggongvirae</taxon>
        <taxon>Uroviricota</taxon>
        <taxon>Caudoviricetes</taxon>
        <taxon>Crassvirales</taxon>
        <taxon>Suoliviridae</taxon>
        <taxon>Uncouvirinae</taxon>
        <taxon>Besingivirus</taxon>
        <taxon>Besingivirus coli</taxon>
    </lineage>
</organism>
<dbReference type="GeneID" id="65128893"/>
<proteinExistence type="predicted"/>
<accession>A0A7M1RX20</accession>
<dbReference type="EMBL" id="MT774379">
    <property type="protein sequence ID" value="QOR58422.1"/>
    <property type="molecule type" value="Genomic_DNA"/>
</dbReference>